<evidence type="ECO:0000256" key="1">
    <source>
        <dbReference type="ARBA" id="ARBA00022603"/>
    </source>
</evidence>
<protein>
    <submittedName>
        <fullName evidence="3">SAM-dependent methyltransferase</fullName>
    </submittedName>
</protein>
<evidence type="ECO:0000313" key="4">
    <source>
        <dbReference type="Proteomes" id="UP000501421"/>
    </source>
</evidence>
<accession>A0A679FM49</accession>
<sequence>MNELYKEIAAAPHGRVSYADYMELALYDERFGYYMRERTKIGREGDFLTNNSFASVFGEAIASFLLRLVEKGGLPPAVCEWGGDDGRLALAILQAWKRKSPATYKDLSYTIIDRSPFHRRRQQETLQPLSDRVRQYRDMADWLDACGPFSGIVFCNEFFDAFPVRVIEKRNGVLYECFVAARGGRLVEETVPLGDAAIIEDLQERGFSLAEGQRFEVPLALKQFWAEVGPCFRRAAMVAIDYGWTDEQLRAPARRGGSLRGYVRHRLVPDPLRHPGEMDLTSHVHWDALRLYARKAGWEEVAFVRQDRFLVAVGLLDEWDRSEGAGLFSSPTRRHRVMRSLIADDGISRFFDVLMMQKGIKLPSSELWAAPEFLA</sequence>
<dbReference type="InterPro" id="IPR029063">
    <property type="entry name" value="SAM-dependent_MTases_sf"/>
</dbReference>
<keyword evidence="1 3" id="KW-0489">Methyltransferase</keyword>
<proteinExistence type="predicted"/>
<name>A0A679FM49_9BACL</name>
<dbReference type="SUPFAM" id="SSF53335">
    <property type="entry name" value="S-adenosyl-L-methionine-dependent methyltransferases"/>
    <property type="match status" value="1"/>
</dbReference>
<dbReference type="InterPro" id="IPR038375">
    <property type="entry name" value="NDUFAF7_sf"/>
</dbReference>
<dbReference type="PANTHER" id="PTHR12049:SF7">
    <property type="entry name" value="PROTEIN ARGININE METHYLTRANSFERASE NDUFAF7, MITOCHONDRIAL"/>
    <property type="match status" value="1"/>
</dbReference>
<dbReference type="AlphaFoldDB" id="A0A679FM49"/>
<gene>
    <name evidence="3" type="ORF">GsuE55_04380</name>
</gene>
<dbReference type="EMBL" id="AP022557">
    <property type="protein sequence ID" value="BBW95605.1"/>
    <property type="molecule type" value="Genomic_DNA"/>
</dbReference>
<organism evidence="3 4">
    <name type="scientific">Geobacillus subterraneus</name>
    <dbReference type="NCBI Taxonomy" id="129338"/>
    <lineage>
        <taxon>Bacteria</taxon>
        <taxon>Bacillati</taxon>
        <taxon>Bacillota</taxon>
        <taxon>Bacilli</taxon>
        <taxon>Bacillales</taxon>
        <taxon>Anoxybacillaceae</taxon>
        <taxon>Geobacillus</taxon>
    </lineage>
</organism>
<evidence type="ECO:0000256" key="2">
    <source>
        <dbReference type="ARBA" id="ARBA00022679"/>
    </source>
</evidence>
<dbReference type="PANTHER" id="PTHR12049">
    <property type="entry name" value="PROTEIN ARGININE METHYLTRANSFERASE NDUFAF7, MITOCHONDRIAL"/>
    <property type="match status" value="1"/>
</dbReference>
<reference evidence="4" key="1">
    <citation type="journal article" date="2020" name="Microbiol. Resour. Announc.">
        <title>Complete Genome Sequence of Geobacillus sp. Strain E55-1, Isolated from Mine Geyser in Japan.</title>
        <authorList>
            <person name="Miyazaki K."/>
            <person name="Hase E."/>
            <person name="Tokito N."/>
        </authorList>
    </citation>
    <scope>NUCLEOTIDE SEQUENCE [LARGE SCALE GENOMIC DNA]</scope>
    <source>
        <strain evidence="4">E55-1</strain>
    </source>
</reference>
<evidence type="ECO:0000313" key="3">
    <source>
        <dbReference type="EMBL" id="BBW95605.1"/>
    </source>
</evidence>
<dbReference type="RefSeq" id="WP_172418484.1">
    <property type="nucleotide sequence ID" value="NZ_AP022557.1"/>
</dbReference>
<dbReference type="InterPro" id="IPR003788">
    <property type="entry name" value="NDUFAF7"/>
</dbReference>
<dbReference type="GO" id="GO:0032259">
    <property type="term" value="P:methylation"/>
    <property type="evidence" value="ECO:0007669"/>
    <property type="project" value="UniProtKB-KW"/>
</dbReference>
<keyword evidence="4" id="KW-1185">Reference proteome</keyword>
<dbReference type="Gene3D" id="3.40.50.12710">
    <property type="match status" value="1"/>
</dbReference>
<dbReference type="Pfam" id="PF02636">
    <property type="entry name" value="Methyltransf_28"/>
    <property type="match status" value="1"/>
</dbReference>
<dbReference type="GO" id="GO:0035243">
    <property type="term" value="F:protein-arginine omega-N symmetric methyltransferase activity"/>
    <property type="evidence" value="ECO:0007669"/>
    <property type="project" value="TreeGrafter"/>
</dbReference>
<dbReference type="Proteomes" id="UP000501421">
    <property type="component" value="Chromosome"/>
</dbReference>
<keyword evidence="2" id="KW-0808">Transferase</keyword>